<dbReference type="Proteomes" id="UP001157006">
    <property type="component" value="Chromosome 5"/>
</dbReference>
<sequence length="127" mass="14777">MPLRRLIIPERLNKIGMDVAVSKCYSKDMKYNLNLRKQPKDGTHFYSAESLGQILSRLFPALERIVYSTWSINQIDNEDVVKSVLPIAESYGFQLAKSFPERHVLVFKFLKAGKYYFSVTGLFLYQF</sequence>
<proteinExistence type="predicted"/>
<dbReference type="InterPro" id="IPR029063">
    <property type="entry name" value="SAM-dependent_MTases_sf"/>
</dbReference>
<gene>
    <name evidence="1" type="ORF">VFH_V109080</name>
</gene>
<dbReference type="Gene3D" id="3.40.50.150">
    <property type="entry name" value="Vaccinia Virus protein VP39"/>
    <property type="match status" value="1"/>
</dbReference>
<protein>
    <submittedName>
        <fullName evidence="1">Uncharacterized protein</fullName>
    </submittedName>
</protein>
<dbReference type="AlphaFoldDB" id="A0AAV1AU62"/>
<keyword evidence="2" id="KW-1185">Reference proteome</keyword>
<accession>A0AAV1AU62</accession>
<organism evidence="1 2">
    <name type="scientific">Vicia faba</name>
    <name type="common">Broad bean</name>
    <name type="synonym">Faba vulgaris</name>
    <dbReference type="NCBI Taxonomy" id="3906"/>
    <lineage>
        <taxon>Eukaryota</taxon>
        <taxon>Viridiplantae</taxon>
        <taxon>Streptophyta</taxon>
        <taxon>Embryophyta</taxon>
        <taxon>Tracheophyta</taxon>
        <taxon>Spermatophyta</taxon>
        <taxon>Magnoliopsida</taxon>
        <taxon>eudicotyledons</taxon>
        <taxon>Gunneridae</taxon>
        <taxon>Pentapetalae</taxon>
        <taxon>rosids</taxon>
        <taxon>fabids</taxon>
        <taxon>Fabales</taxon>
        <taxon>Fabaceae</taxon>
        <taxon>Papilionoideae</taxon>
        <taxon>50 kb inversion clade</taxon>
        <taxon>NPAAA clade</taxon>
        <taxon>Hologalegina</taxon>
        <taxon>IRL clade</taxon>
        <taxon>Fabeae</taxon>
        <taxon>Vicia</taxon>
    </lineage>
</organism>
<name>A0AAV1AU62_VICFA</name>
<evidence type="ECO:0000313" key="1">
    <source>
        <dbReference type="EMBL" id="CAI8614011.1"/>
    </source>
</evidence>
<reference evidence="1 2" key="1">
    <citation type="submission" date="2023-01" db="EMBL/GenBank/DDBJ databases">
        <authorList>
            <person name="Kreplak J."/>
        </authorList>
    </citation>
    <scope>NUCLEOTIDE SEQUENCE [LARGE SCALE GENOMIC DNA]</scope>
</reference>
<evidence type="ECO:0000313" key="2">
    <source>
        <dbReference type="Proteomes" id="UP001157006"/>
    </source>
</evidence>
<dbReference type="EMBL" id="OX451740">
    <property type="protein sequence ID" value="CAI8614011.1"/>
    <property type="molecule type" value="Genomic_DNA"/>
</dbReference>